<evidence type="ECO:0000313" key="2">
    <source>
        <dbReference type="EMBL" id="GFA88067.1"/>
    </source>
</evidence>
<name>A0A699KDT2_TANCI</name>
<protein>
    <submittedName>
        <fullName evidence="2">Uncharacterized protein</fullName>
    </submittedName>
</protein>
<proteinExistence type="predicted"/>
<gene>
    <name evidence="2" type="ORF">Tci_660039</name>
</gene>
<reference evidence="2" key="1">
    <citation type="journal article" date="2019" name="Sci. Rep.">
        <title>Draft genome of Tanacetum cinerariifolium, the natural source of mosquito coil.</title>
        <authorList>
            <person name="Yamashiro T."/>
            <person name="Shiraishi A."/>
            <person name="Satake H."/>
            <person name="Nakayama K."/>
        </authorList>
    </citation>
    <scope>NUCLEOTIDE SEQUENCE</scope>
</reference>
<feature type="region of interest" description="Disordered" evidence="1">
    <location>
        <begin position="69"/>
        <end position="99"/>
    </location>
</feature>
<dbReference type="AlphaFoldDB" id="A0A699KDT2"/>
<feature type="compositionally biased region" description="Basic and acidic residues" evidence="1">
    <location>
        <begin position="82"/>
        <end position="91"/>
    </location>
</feature>
<accession>A0A699KDT2</accession>
<feature type="compositionally biased region" description="Acidic residues" evidence="1">
    <location>
        <begin position="71"/>
        <end position="81"/>
    </location>
</feature>
<dbReference type="EMBL" id="BKCJ010506309">
    <property type="protein sequence ID" value="GFA88067.1"/>
    <property type="molecule type" value="Genomic_DNA"/>
</dbReference>
<evidence type="ECO:0000256" key="1">
    <source>
        <dbReference type="SAM" id="MobiDB-lite"/>
    </source>
</evidence>
<sequence>MAASVISMSSDSSEESVGSHASRVILFGTIPVIILVIPEVLIAPDDPIVAPKDSLPVAPELPLVSPFLCSDDSEVDSESEPVEQRPERHESLTPSSEFPLAPVVAPSRIRQRPAILV</sequence>
<comment type="caution">
    <text evidence="2">The sequence shown here is derived from an EMBL/GenBank/DDBJ whole genome shotgun (WGS) entry which is preliminary data.</text>
</comment>
<organism evidence="2">
    <name type="scientific">Tanacetum cinerariifolium</name>
    <name type="common">Dalmatian daisy</name>
    <name type="synonym">Chrysanthemum cinerariifolium</name>
    <dbReference type="NCBI Taxonomy" id="118510"/>
    <lineage>
        <taxon>Eukaryota</taxon>
        <taxon>Viridiplantae</taxon>
        <taxon>Streptophyta</taxon>
        <taxon>Embryophyta</taxon>
        <taxon>Tracheophyta</taxon>
        <taxon>Spermatophyta</taxon>
        <taxon>Magnoliopsida</taxon>
        <taxon>eudicotyledons</taxon>
        <taxon>Gunneridae</taxon>
        <taxon>Pentapetalae</taxon>
        <taxon>asterids</taxon>
        <taxon>campanulids</taxon>
        <taxon>Asterales</taxon>
        <taxon>Asteraceae</taxon>
        <taxon>Asteroideae</taxon>
        <taxon>Anthemideae</taxon>
        <taxon>Anthemidinae</taxon>
        <taxon>Tanacetum</taxon>
    </lineage>
</organism>